<feature type="transmembrane region" description="Helical" evidence="1">
    <location>
        <begin position="134"/>
        <end position="152"/>
    </location>
</feature>
<dbReference type="PROSITE" id="PS50206">
    <property type="entry name" value="RHODANESE_3"/>
    <property type="match status" value="1"/>
</dbReference>
<dbReference type="PANTHER" id="PTHR44086:SF10">
    <property type="entry name" value="THIOSULFATE SULFURTRANSFERASE_RHODANESE-LIKE DOMAIN-CONTAINING PROTEIN 3"/>
    <property type="match status" value="1"/>
</dbReference>
<dbReference type="InterPro" id="IPR036873">
    <property type="entry name" value="Rhodanese-like_dom_sf"/>
</dbReference>
<dbReference type="CDD" id="cd00158">
    <property type="entry name" value="RHOD"/>
    <property type="match status" value="1"/>
</dbReference>
<dbReference type="Proteomes" id="UP000182521">
    <property type="component" value="Chromosome"/>
</dbReference>
<keyword evidence="1" id="KW-0812">Transmembrane</keyword>
<keyword evidence="1" id="KW-1133">Transmembrane helix</keyword>
<dbReference type="STRING" id="1542390.KX01_62"/>
<evidence type="ECO:0000256" key="1">
    <source>
        <dbReference type="SAM" id="Phobius"/>
    </source>
</evidence>
<evidence type="ECO:0000313" key="3">
    <source>
        <dbReference type="EMBL" id="APC96245.1"/>
    </source>
</evidence>
<feature type="transmembrane region" description="Helical" evidence="1">
    <location>
        <begin position="112"/>
        <end position="128"/>
    </location>
</feature>
<protein>
    <submittedName>
        <fullName evidence="3">Rhodanese-like domain protein</fullName>
    </submittedName>
</protein>
<gene>
    <name evidence="3" type="ORF">KX01_62</name>
</gene>
<reference evidence="4" key="1">
    <citation type="submission" date="2014-10" db="EMBL/GenBank/DDBJ databases">
        <authorList>
            <person name="Kuske C.R."/>
            <person name="Challacombe J.F."/>
            <person name="Daligault H.E."/>
            <person name="Davenport K.W."/>
            <person name="Johnson S.L."/>
            <person name="Siddaramappa S."/>
            <person name="Petersen J.M."/>
        </authorList>
    </citation>
    <scope>NUCLEOTIDE SEQUENCE [LARGE SCALE GENOMIC DNA]</scope>
    <source>
        <strain evidence="4">CA97-1460</strain>
    </source>
</reference>
<dbReference type="AlphaFoldDB" id="A0A1J0KR72"/>
<dbReference type="GO" id="GO:0004792">
    <property type="term" value="F:thiosulfate-cyanide sulfurtransferase activity"/>
    <property type="evidence" value="ECO:0007669"/>
    <property type="project" value="TreeGrafter"/>
</dbReference>
<feature type="domain" description="Rhodanese" evidence="2">
    <location>
        <begin position="15"/>
        <end position="102"/>
    </location>
</feature>
<dbReference type="PANTHER" id="PTHR44086">
    <property type="entry name" value="THIOSULFATE SULFURTRANSFERASE RDL2, MITOCHONDRIAL-RELATED"/>
    <property type="match status" value="1"/>
</dbReference>
<evidence type="ECO:0000313" key="4">
    <source>
        <dbReference type="Proteomes" id="UP000182521"/>
    </source>
</evidence>
<keyword evidence="1" id="KW-0472">Membrane</keyword>
<evidence type="ECO:0000259" key="2">
    <source>
        <dbReference type="PROSITE" id="PS50206"/>
    </source>
</evidence>
<dbReference type="Gene3D" id="3.40.250.10">
    <property type="entry name" value="Rhodanese-like domain"/>
    <property type="match status" value="1"/>
</dbReference>
<sequence>MIKTISATKLAKRLKKEPIRIIDIRSEGEFSGEHIKGAENIPATKIGSELKYTKDDILVFSCLSGMRTRNASSLFEKLDAKEILILDGGLNAWKSTRLETVKDEQAILMRKIQIAIFMIIVIGFFMAFSMNKYFLLLSIFGGAGLFILNNLVKRNIKIPFLQTK</sequence>
<dbReference type="SMART" id="SM00450">
    <property type="entry name" value="RHOD"/>
    <property type="match status" value="1"/>
</dbReference>
<name>A0A1J0KR72_9GAMM</name>
<proteinExistence type="predicted"/>
<dbReference type="KEGG" id="frc:KX01_62"/>
<dbReference type="OrthoDB" id="9811849at2"/>
<dbReference type="RefSeq" id="WP_071663101.1">
    <property type="nucleotide sequence ID" value="NZ_CP009654.1"/>
</dbReference>
<accession>A0A1J0KR72</accession>
<dbReference type="InterPro" id="IPR001763">
    <property type="entry name" value="Rhodanese-like_dom"/>
</dbReference>
<keyword evidence="4" id="KW-1185">Reference proteome</keyword>
<dbReference type="EMBL" id="CP009654">
    <property type="protein sequence ID" value="APC96245.1"/>
    <property type="molecule type" value="Genomic_DNA"/>
</dbReference>
<dbReference type="SUPFAM" id="SSF52821">
    <property type="entry name" value="Rhodanese/Cell cycle control phosphatase"/>
    <property type="match status" value="1"/>
</dbReference>
<dbReference type="Pfam" id="PF00581">
    <property type="entry name" value="Rhodanese"/>
    <property type="match status" value="1"/>
</dbReference>
<organism evidence="3 4">
    <name type="scientific">Francisella frigiditurris</name>
    <dbReference type="NCBI Taxonomy" id="1542390"/>
    <lineage>
        <taxon>Bacteria</taxon>
        <taxon>Pseudomonadati</taxon>
        <taxon>Pseudomonadota</taxon>
        <taxon>Gammaproteobacteria</taxon>
        <taxon>Thiotrichales</taxon>
        <taxon>Francisellaceae</taxon>
        <taxon>Francisella</taxon>
    </lineage>
</organism>